<sequence length="112" mass="11915">MVPHNASDTTDVPKTTDDPNTMPSDTTDVPNTTDDSEKTNPTGGSPKTTAANNPTRIVTDTPTDQSSETTPAATTLVPPSTTSSGYSRFVTSKYLLPLLMIVIALNNDQFNR</sequence>
<evidence type="ECO:0000313" key="3">
    <source>
        <dbReference type="Proteomes" id="UP001153709"/>
    </source>
</evidence>
<protein>
    <submittedName>
        <fullName evidence="2">Uncharacterized protein</fullName>
    </submittedName>
</protein>
<dbReference type="EMBL" id="OU898283">
    <property type="protein sequence ID" value="CAG9839683.1"/>
    <property type="molecule type" value="Genomic_DNA"/>
</dbReference>
<name>A0A9N9XHK0_DIABA</name>
<dbReference type="OrthoDB" id="10692776at2759"/>
<evidence type="ECO:0000313" key="2">
    <source>
        <dbReference type="EMBL" id="CAG9839683.1"/>
    </source>
</evidence>
<proteinExistence type="predicted"/>
<gene>
    <name evidence="2" type="ORF">DIABBA_LOCUS12425</name>
</gene>
<accession>A0A9N9XHK0</accession>
<dbReference type="AlphaFoldDB" id="A0A9N9XHK0"/>
<feature type="compositionally biased region" description="Polar residues" evidence="1">
    <location>
        <begin position="22"/>
        <end position="86"/>
    </location>
</feature>
<feature type="region of interest" description="Disordered" evidence="1">
    <location>
        <begin position="1"/>
        <end position="86"/>
    </location>
</feature>
<evidence type="ECO:0000256" key="1">
    <source>
        <dbReference type="SAM" id="MobiDB-lite"/>
    </source>
</evidence>
<reference evidence="2" key="1">
    <citation type="submission" date="2022-01" db="EMBL/GenBank/DDBJ databases">
        <authorList>
            <person name="King R."/>
        </authorList>
    </citation>
    <scope>NUCLEOTIDE SEQUENCE</scope>
</reference>
<feature type="compositionally biased region" description="Low complexity" evidence="1">
    <location>
        <begin position="8"/>
        <end position="21"/>
    </location>
</feature>
<dbReference type="Proteomes" id="UP001153709">
    <property type="component" value="Chromosome 8"/>
</dbReference>
<organism evidence="2 3">
    <name type="scientific">Diabrotica balteata</name>
    <name type="common">Banded cucumber beetle</name>
    <dbReference type="NCBI Taxonomy" id="107213"/>
    <lineage>
        <taxon>Eukaryota</taxon>
        <taxon>Metazoa</taxon>
        <taxon>Ecdysozoa</taxon>
        <taxon>Arthropoda</taxon>
        <taxon>Hexapoda</taxon>
        <taxon>Insecta</taxon>
        <taxon>Pterygota</taxon>
        <taxon>Neoptera</taxon>
        <taxon>Endopterygota</taxon>
        <taxon>Coleoptera</taxon>
        <taxon>Polyphaga</taxon>
        <taxon>Cucujiformia</taxon>
        <taxon>Chrysomeloidea</taxon>
        <taxon>Chrysomelidae</taxon>
        <taxon>Galerucinae</taxon>
        <taxon>Diabroticina</taxon>
        <taxon>Diabroticites</taxon>
        <taxon>Diabrotica</taxon>
    </lineage>
</organism>
<keyword evidence="3" id="KW-1185">Reference proteome</keyword>